<organism evidence="1">
    <name type="scientific">Lepeophtheirus salmonis</name>
    <name type="common">Salmon louse</name>
    <name type="synonym">Caligus salmonis</name>
    <dbReference type="NCBI Taxonomy" id="72036"/>
    <lineage>
        <taxon>Eukaryota</taxon>
        <taxon>Metazoa</taxon>
        <taxon>Ecdysozoa</taxon>
        <taxon>Arthropoda</taxon>
        <taxon>Crustacea</taxon>
        <taxon>Multicrustacea</taxon>
        <taxon>Hexanauplia</taxon>
        <taxon>Copepoda</taxon>
        <taxon>Siphonostomatoida</taxon>
        <taxon>Caligidae</taxon>
        <taxon>Lepeophtheirus</taxon>
    </lineage>
</organism>
<name>A0A0K2V5N8_LEPSM</name>
<evidence type="ECO:0000313" key="1">
    <source>
        <dbReference type="EMBL" id="CDW45256.1"/>
    </source>
</evidence>
<protein>
    <submittedName>
        <fullName evidence="1">Uncharacterized protein</fullName>
    </submittedName>
</protein>
<sequence>MKKFLTKKRHHVRQCNNLKIFDKRDSSNEQRKI</sequence>
<proteinExistence type="predicted"/>
<dbReference type="EMBL" id="HACA01027895">
    <property type="protein sequence ID" value="CDW45256.1"/>
    <property type="molecule type" value="Transcribed_RNA"/>
</dbReference>
<accession>A0A0K2V5N8</accession>
<reference evidence="1" key="1">
    <citation type="submission" date="2014-05" db="EMBL/GenBank/DDBJ databases">
        <authorList>
            <person name="Chronopoulou M."/>
        </authorList>
    </citation>
    <scope>NUCLEOTIDE SEQUENCE</scope>
    <source>
        <tissue evidence="1">Whole organism</tissue>
    </source>
</reference>
<dbReference type="AlphaFoldDB" id="A0A0K2V5N8"/>